<reference evidence="7" key="1">
    <citation type="submission" date="2019-09" db="EMBL/GenBank/DDBJ databases">
        <authorList>
            <person name="Li J."/>
        </authorList>
    </citation>
    <scope>NUCLEOTIDE SEQUENCE [LARGE SCALE GENOMIC DNA]</scope>
    <source>
        <strain evidence="7">JCM 14732</strain>
    </source>
</reference>
<evidence type="ECO:0000256" key="3">
    <source>
        <dbReference type="ARBA" id="ARBA00022989"/>
    </source>
</evidence>
<dbReference type="InterPro" id="IPR036259">
    <property type="entry name" value="MFS_trans_sf"/>
</dbReference>
<feature type="transmembrane region" description="Helical" evidence="5">
    <location>
        <begin position="214"/>
        <end position="236"/>
    </location>
</feature>
<dbReference type="Pfam" id="PF07690">
    <property type="entry name" value="MFS_1"/>
    <property type="match status" value="1"/>
</dbReference>
<keyword evidence="3 5" id="KW-1133">Transmembrane helix</keyword>
<feature type="transmembrane region" description="Helical" evidence="5">
    <location>
        <begin position="23"/>
        <end position="46"/>
    </location>
</feature>
<dbReference type="Proteomes" id="UP000380867">
    <property type="component" value="Unassembled WGS sequence"/>
</dbReference>
<feature type="transmembrane region" description="Helical" evidence="5">
    <location>
        <begin position="368"/>
        <end position="386"/>
    </location>
</feature>
<feature type="transmembrane region" description="Helical" evidence="5">
    <location>
        <begin position="52"/>
        <end position="70"/>
    </location>
</feature>
<feature type="transmembrane region" description="Helical" evidence="5">
    <location>
        <begin position="256"/>
        <end position="276"/>
    </location>
</feature>
<dbReference type="InterPro" id="IPR020846">
    <property type="entry name" value="MFS_dom"/>
</dbReference>
<comment type="caution">
    <text evidence="7">The sequence shown here is derived from an EMBL/GenBank/DDBJ whole genome shotgun (WGS) entry which is preliminary data.</text>
</comment>
<organism evidence="7 8">
    <name type="scientific">Aeromicrobium ginsengisoli</name>
    <dbReference type="NCBI Taxonomy" id="363867"/>
    <lineage>
        <taxon>Bacteria</taxon>
        <taxon>Bacillati</taxon>
        <taxon>Actinomycetota</taxon>
        <taxon>Actinomycetes</taxon>
        <taxon>Propionibacteriales</taxon>
        <taxon>Nocardioidaceae</taxon>
        <taxon>Aeromicrobium</taxon>
    </lineage>
</organism>
<sequence length="410" mass="42953">MKYFPVAFSGYAQLWADKSVRTLFIAAFFARIPMMAAPLVFTLYVVDDLDGTYAQAGVVAAATTLGAAIGSPWRGRLIDRLGMRRAILPSIVAVGLLYPLATFASYVWLIPISLLMGLFLIPVFSIVRLSLSVMVEERQRRTAFSADSVISEASFIIGPAAGVLLVTQAGGDAALYAVGACEVIAGLIFLRLNPPTRSASPVDAAAPAESTGKASILSVPVVFLFLISGGTMATLVGTDLGIIAELRELDKVGAIGFTYGLWGLSSLLGGLIYGSLNRSIRPTYLLLALGLTTIPVGLGEQVWSLSLWVIPTGFLCAPTMTAAAEWIAKLVPEERRGEAMGWQGTAFTIGGAASSPVIGAAIDEVGAWGGFVVGGLVATVIALACWGGQLIPAFRPVNYVSVDDENTVTT</sequence>
<feature type="transmembrane region" description="Helical" evidence="5">
    <location>
        <begin position="305"/>
        <end position="328"/>
    </location>
</feature>
<dbReference type="GO" id="GO:0005886">
    <property type="term" value="C:plasma membrane"/>
    <property type="evidence" value="ECO:0007669"/>
    <property type="project" value="UniProtKB-SubCell"/>
</dbReference>
<feature type="domain" description="Major facilitator superfamily (MFS) profile" evidence="6">
    <location>
        <begin position="19"/>
        <end position="393"/>
    </location>
</feature>
<evidence type="ECO:0000256" key="1">
    <source>
        <dbReference type="ARBA" id="ARBA00004651"/>
    </source>
</evidence>
<evidence type="ECO:0000259" key="6">
    <source>
        <dbReference type="PROSITE" id="PS50850"/>
    </source>
</evidence>
<evidence type="ECO:0000256" key="4">
    <source>
        <dbReference type="ARBA" id="ARBA00023136"/>
    </source>
</evidence>
<dbReference type="SUPFAM" id="SSF103473">
    <property type="entry name" value="MFS general substrate transporter"/>
    <property type="match status" value="1"/>
</dbReference>
<evidence type="ECO:0000313" key="8">
    <source>
        <dbReference type="Proteomes" id="UP000380867"/>
    </source>
</evidence>
<accession>A0A5M4FCZ2</accession>
<dbReference type="PANTHER" id="PTHR23542:SF1">
    <property type="entry name" value="MAJOR FACILITATOR SUPERFAMILY (MFS) PROFILE DOMAIN-CONTAINING PROTEIN"/>
    <property type="match status" value="1"/>
</dbReference>
<feature type="transmembrane region" description="Helical" evidence="5">
    <location>
        <begin position="340"/>
        <end position="362"/>
    </location>
</feature>
<dbReference type="GO" id="GO:0022857">
    <property type="term" value="F:transmembrane transporter activity"/>
    <property type="evidence" value="ECO:0007669"/>
    <property type="project" value="InterPro"/>
</dbReference>
<keyword evidence="8" id="KW-1185">Reference proteome</keyword>
<dbReference type="Gene3D" id="1.20.1250.20">
    <property type="entry name" value="MFS general substrate transporter like domains"/>
    <property type="match status" value="1"/>
</dbReference>
<comment type="subcellular location">
    <subcellularLocation>
        <location evidence="1">Cell membrane</location>
        <topology evidence="1">Multi-pass membrane protein</topology>
    </subcellularLocation>
</comment>
<dbReference type="RefSeq" id="WP_149690752.1">
    <property type="nucleotide sequence ID" value="NZ_SDPQ02000003.1"/>
</dbReference>
<name>A0A5M4FCZ2_9ACTN</name>
<feature type="transmembrane region" description="Helical" evidence="5">
    <location>
        <begin position="106"/>
        <end position="127"/>
    </location>
</feature>
<dbReference type="AlphaFoldDB" id="A0A5M4FCZ2"/>
<feature type="transmembrane region" description="Helical" evidence="5">
    <location>
        <begin position="148"/>
        <end position="167"/>
    </location>
</feature>
<gene>
    <name evidence="7" type="ORF">ESP70_018485</name>
</gene>
<dbReference type="EMBL" id="SDPQ02000003">
    <property type="protein sequence ID" value="KAA1396109.1"/>
    <property type="molecule type" value="Genomic_DNA"/>
</dbReference>
<keyword evidence="4 5" id="KW-0472">Membrane</keyword>
<keyword evidence="2 5" id="KW-0812">Transmembrane</keyword>
<dbReference type="OrthoDB" id="4229605at2"/>
<evidence type="ECO:0000313" key="7">
    <source>
        <dbReference type="EMBL" id="KAA1396109.1"/>
    </source>
</evidence>
<dbReference type="PROSITE" id="PS50850">
    <property type="entry name" value="MFS"/>
    <property type="match status" value="1"/>
</dbReference>
<evidence type="ECO:0000256" key="2">
    <source>
        <dbReference type="ARBA" id="ARBA00022692"/>
    </source>
</evidence>
<protein>
    <submittedName>
        <fullName evidence="7">MFS transporter</fullName>
    </submittedName>
</protein>
<evidence type="ECO:0000256" key="5">
    <source>
        <dbReference type="SAM" id="Phobius"/>
    </source>
</evidence>
<feature type="transmembrane region" description="Helical" evidence="5">
    <location>
        <begin position="82"/>
        <end position="100"/>
    </location>
</feature>
<dbReference type="InterPro" id="IPR011701">
    <property type="entry name" value="MFS"/>
</dbReference>
<feature type="transmembrane region" description="Helical" evidence="5">
    <location>
        <begin position="173"/>
        <end position="193"/>
    </location>
</feature>
<proteinExistence type="predicted"/>
<dbReference type="PANTHER" id="PTHR23542">
    <property type="match status" value="1"/>
</dbReference>